<gene>
    <name evidence="1" type="ORF">FRX94_05460</name>
</gene>
<dbReference type="RefSeq" id="WP_146324123.1">
    <property type="nucleotide sequence ID" value="NZ_BAABLR010000074.1"/>
</dbReference>
<comment type="caution">
    <text evidence="1">The sequence shown here is derived from an EMBL/GenBank/DDBJ whole genome shotgun (WGS) entry which is preliminary data.</text>
</comment>
<reference evidence="1 2" key="1">
    <citation type="submission" date="2019-08" db="EMBL/GenBank/DDBJ databases">
        <authorList>
            <person name="Lei W."/>
        </authorList>
    </citation>
    <scope>NUCLEOTIDE SEQUENCE [LARGE SCALE GENOMIC DNA]</scope>
    <source>
        <strain evidence="1 2">CCUG 58627</strain>
    </source>
</reference>
<evidence type="ECO:0008006" key="3">
    <source>
        <dbReference type="Google" id="ProtNLM"/>
    </source>
</evidence>
<organism evidence="1 2">
    <name type="scientific">Corynebacterium canis</name>
    <dbReference type="NCBI Taxonomy" id="679663"/>
    <lineage>
        <taxon>Bacteria</taxon>
        <taxon>Bacillati</taxon>
        <taxon>Actinomycetota</taxon>
        <taxon>Actinomycetes</taxon>
        <taxon>Mycobacteriales</taxon>
        <taxon>Corynebacteriaceae</taxon>
        <taxon>Corynebacterium</taxon>
    </lineage>
</organism>
<dbReference type="AlphaFoldDB" id="A0A5C5UKJ3"/>
<dbReference type="Proteomes" id="UP000320791">
    <property type="component" value="Unassembled WGS sequence"/>
</dbReference>
<proteinExistence type="predicted"/>
<dbReference type="OrthoDB" id="9846182at2"/>
<dbReference type="EMBL" id="VOHM01000009">
    <property type="protein sequence ID" value="TWT26508.1"/>
    <property type="molecule type" value="Genomic_DNA"/>
</dbReference>
<accession>A0A5C5UKJ3</accession>
<evidence type="ECO:0000313" key="1">
    <source>
        <dbReference type="EMBL" id="TWT26508.1"/>
    </source>
</evidence>
<sequence length="172" mass="18783">MPTTVFLHDVRLALLVLFLLAVPWAVPASLNAVVPRHTVAAGQEEVRVGQGAARFQVPQGFERVLGTNRDARTYERGTQRIAVRIVSGVRDPDAGAQRYISNRMDNARIDAPLLGARYQGYRCSLHADAMSGGQCTVITHQDYLVAITSTSTDATQPVAIEELLRELTVEVT</sequence>
<protein>
    <recommendedName>
        <fullName evidence="3">DUF3558 domain-containing protein</fullName>
    </recommendedName>
</protein>
<name>A0A5C5UKJ3_9CORY</name>
<keyword evidence="2" id="KW-1185">Reference proteome</keyword>
<evidence type="ECO:0000313" key="2">
    <source>
        <dbReference type="Proteomes" id="UP000320791"/>
    </source>
</evidence>